<dbReference type="RefSeq" id="WP_016962322.1">
    <property type="nucleotide sequence ID" value="NZ_AJWN02000099.1"/>
</dbReference>
<sequence length="175" mass="19108">MKQSYATLHAVSHSDHSRSAVRQHYARIAAGSRSFHEADSSTLSASSTTSGNLVPVSVYQNNMSELAYLLRLLKTHSSSQKWITLIAPPSNFCLSLFQQAGIQASQIRIARPTATYDAAALMQKAMASDTSSAVIAFGDFHDFEQASMRSEDQRDSAKSMFAQGFVINGLPEHLH</sequence>
<comment type="caution">
    <text evidence="1">The sequence shown here is derived from an EMBL/GenBank/DDBJ whole genome shotgun (WGS) entry which is preliminary data.</text>
</comment>
<accession>A0A1E5BYX7</accession>
<gene>
    <name evidence="1" type="ORF">A1OK_16230</name>
</gene>
<dbReference type="SUPFAM" id="SSF52540">
    <property type="entry name" value="P-loop containing nucleoside triphosphate hydrolases"/>
    <property type="match status" value="1"/>
</dbReference>
<dbReference type="InterPro" id="IPR027417">
    <property type="entry name" value="P-loop_NTPase"/>
</dbReference>
<dbReference type="Proteomes" id="UP000095039">
    <property type="component" value="Unassembled WGS sequence"/>
</dbReference>
<evidence type="ECO:0000313" key="1">
    <source>
        <dbReference type="EMBL" id="OEE58112.1"/>
    </source>
</evidence>
<protein>
    <submittedName>
        <fullName evidence="1">Uncharacterized protein</fullName>
    </submittedName>
</protein>
<organism evidence="1 2">
    <name type="scientific">Enterovibrio norvegicus FF-454</name>
    <dbReference type="NCBI Taxonomy" id="1185651"/>
    <lineage>
        <taxon>Bacteria</taxon>
        <taxon>Pseudomonadati</taxon>
        <taxon>Pseudomonadota</taxon>
        <taxon>Gammaproteobacteria</taxon>
        <taxon>Vibrionales</taxon>
        <taxon>Vibrionaceae</taxon>
        <taxon>Enterovibrio</taxon>
    </lineage>
</organism>
<name>A0A1E5BYX7_9GAMM</name>
<proteinExistence type="predicted"/>
<evidence type="ECO:0000313" key="2">
    <source>
        <dbReference type="Proteomes" id="UP000095039"/>
    </source>
</evidence>
<dbReference type="Gene3D" id="3.40.50.300">
    <property type="entry name" value="P-loop containing nucleotide triphosphate hydrolases"/>
    <property type="match status" value="1"/>
</dbReference>
<dbReference type="EMBL" id="AJWN02000099">
    <property type="protein sequence ID" value="OEE58112.1"/>
    <property type="molecule type" value="Genomic_DNA"/>
</dbReference>
<dbReference type="AlphaFoldDB" id="A0A1E5BYX7"/>
<keyword evidence="2" id="KW-1185">Reference proteome</keyword>
<reference evidence="1 2" key="1">
    <citation type="journal article" date="2012" name="Science">
        <title>Ecological populations of bacteria act as socially cohesive units of antibiotic production and resistance.</title>
        <authorList>
            <person name="Cordero O.X."/>
            <person name="Wildschutte H."/>
            <person name="Kirkup B."/>
            <person name="Proehl S."/>
            <person name="Ngo L."/>
            <person name="Hussain F."/>
            <person name="Le Roux F."/>
            <person name="Mincer T."/>
            <person name="Polz M.F."/>
        </authorList>
    </citation>
    <scope>NUCLEOTIDE SEQUENCE [LARGE SCALE GENOMIC DNA]</scope>
    <source>
        <strain evidence="1 2">FF-454</strain>
    </source>
</reference>